<accession>A0ACB6ZW70</accession>
<dbReference type="Proteomes" id="UP000886501">
    <property type="component" value="Unassembled WGS sequence"/>
</dbReference>
<reference evidence="1" key="1">
    <citation type="submission" date="2019-10" db="EMBL/GenBank/DDBJ databases">
        <authorList>
            <consortium name="DOE Joint Genome Institute"/>
            <person name="Kuo A."/>
            <person name="Miyauchi S."/>
            <person name="Kiss E."/>
            <person name="Drula E."/>
            <person name="Kohler A."/>
            <person name="Sanchez-Garcia M."/>
            <person name="Andreopoulos B."/>
            <person name="Barry K.W."/>
            <person name="Bonito G."/>
            <person name="Buee M."/>
            <person name="Carver A."/>
            <person name="Chen C."/>
            <person name="Cichocki N."/>
            <person name="Clum A."/>
            <person name="Culley D."/>
            <person name="Crous P.W."/>
            <person name="Fauchery L."/>
            <person name="Girlanda M."/>
            <person name="Hayes R."/>
            <person name="Keri Z."/>
            <person name="Labutti K."/>
            <person name="Lipzen A."/>
            <person name="Lombard V."/>
            <person name="Magnuson J."/>
            <person name="Maillard F."/>
            <person name="Morin E."/>
            <person name="Murat C."/>
            <person name="Nolan M."/>
            <person name="Ohm R."/>
            <person name="Pangilinan J."/>
            <person name="Pereira M."/>
            <person name="Perotto S."/>
            <person name="Peter M."/>
            <person name="Riley R."/>
            <person name="Sitrit Y."/>
            <person name="Stielow B."/>
            <person name="Szollosi G."/>
            <person name="Zifcakova L."/>
            <person name="Stursova M."/>
            <person name="Spatafora J.W."/>
            <person name="Tedersoo L."/>
            <person name="Vaario L.-M."/>
            <person name="Yamada A."/>
            <person name="Yan M."/>
            <person name="Wang P."/>
            <person name="Xu J."/>
            <person name="Bruns T."/>
            <person name="Baldrian P."/>
            <person name="Vilgalys R."/>
            <person name="Henrissat B."/>
            <person name="Grigoriev I.V."/>
            <person name="Hibbett D."/>
            <person name="Nagy L.G."/>
            <person name="Martin F.M."/>
        </authorList>
    </citation>
    <scope>NUCLEOTIDE SEQUENCE</scope>
    <source>
        <strain evidence="1">P2</strain>
    </source>
</reference>
<evidence type="ECO:0000313" key="1">
    <source>
        <dbReference type="EMBL" id="KAF9653782.1"/>
    </source>
</evidence>
<sequence>MRVTRESRVRQFHVHSIGRPLRNFDDQLRVEINSSTSPGIRDQITSTLVRSTASRGEPAVVGNDWYGAHLCNIGEKSLQSLLATHQSAGEVCVFEGLGAIFPFNGHTDNAPTYDNNELVLRLSPTAETPRSDPVLDLWHRSSIGGMQPRTKFTPRITLSPTRQHKILPPEAPSVPGASRILDHYQQNLESIRRLCWDCPSSPGFPPWAIIPRSTPNFWPVR</sequence>
<dbReference type="EMBL" id="MU117962">
    <property type="protein sequence ID" value="KAF9653782.1"/>
    <property type="molecule type" value="Genomic_DNA"/>
</dbReference>
<proteinExistence type="predicted"/>
<keyword evidence="2" id="KW-1185">Reference proteome</keyword>
<protein>
    <submittedName>
        <fullName evidence="1">Uncharacterized protein</fullName>
    </submittedName>
</protein>
<gene>
    <name evidence="1" type="ORF">BDM02DRAFT_1070052</name>
</gene>
<name>A0ACB6ZW70_THEGA</name>
<reference evidence="1" key="2">
    <citation type="journal article" date="2020" name="Nat. Commun.">
        <title>Large-scale genome sequencing of mycorrhizal fungi provides insights into the early evolution of symbiotic traits.</title>
        <authorList>
            <person name="Miyauchi S."/>
            <person name="Kiss E."/>
            <person name="Kuo A."/>
            <person name="Drula E."/>
            <person name="Kohler A."/>
            <person name="Sanchez-Garcia M."/>
            <person name="Morin E."/>
            <person name="Andreopoulos B."/>
            <person name="Barry K.W."/>
            <person name="Bonito G."/>
            <person name="Buee M."/>
            <person name="Carver A."/>
            <person name="Chen C."/>
            <person name="Cichocki N."/>
            <person name="Clum A."/>
            <person name="Culley D."/>
            <person name="Crous P.W."/>
            <person name="Fauchery L."/>
            <person name="Girlanda M."/>
            <person name="Hayes R.D."/>
            <person name="Keri Z."/>
            <person name="LaButti K."/>
            <person name="Lipzen A."/>
            <person name="Lombard V."/>
            <person name="Magnuson J."/>
            <person name="Maillard F."/>
            <person name="Murat C."/>
            <person name="Nolan M."/>
            <person name="Ohm R.A."/>
            <person name="Pangilinan J."/>
            <person name="Pereira M.F."/>
            <person name="Perotto S."/>
            <person name="Peter M."/>
            <person name="Pfister S."/>
            <person name="Riley R."/>
            <person name="Sitrit Y."/>
            <person name="Stielow J.B."/>
            <person name="Szollosi G."/>
            <person name="Zifcakova L."/>
            <person name="Stursova M."/>
            <person name="Spatafora J.W."/>
            <person name="Tedersoo L."/>
            <person name="Vaario L.M."/>
            <person name="Yamada A."/>
            <person name="Yan M."/>
            <person name="Wang P."/>
            <person name="Xu J."/>
            <person name="Bruns T."/>
            <person name="Baldrian P."/>
            <person name="Vilgalys R."/>
            <person name="Dunand C."/>
            <person name="Henrissat B."/>
            <person name="Grigoriev I.V."/>
            <person name="Hibbett D."/>
            <person name="Nagy L.G."/>
            <person name="Martin F.M."/>
        </authorList>
    </citation>
    <scope>NUCLEOTIDE SEQUENCE</scope>
    <source>
        <strain evidence="1">P2</strain>
    </source>
</reference>
<organism evidence="1 2">
    <name type="scientific">Thelephora ganbajun</name>
    <name type="common">Ganba fungus</name>
    <dbReference type="NCBI Taxonomy" id="370292"/>
    <lineage>
        <taxon>Eukaryota</taxon>
        <taxon>Fungi</taxon>
        <taxon>Dikarya</taxon>
        <taxon>Basidiomycota</taxon>
        <taxon>Agaricomycotina</taxon>
        <taxon>Agaricomycetes</taxon>
        <taxon>Thelephorales</taxon>
        <taxon>Thelephoraceae</taxon>
        <taxon>Thelephora</taxon>
    </lineage>
</organism>
<evidence type="ECO:0000313" key="2">
    <source>
        <dbReference type="Proteomes" id="UP000886501"/>
    </source>
</evidence>
<comment type="caution">
    <text evidence="1">The sequence shown here is derived from an EMBL/GenBank/DDBJ whole genome shotgun (WGS) entry which is preliminary data.</text>
</comment>